<dbReference type="OrthoDB" id="9795789at2"/>
<dbReference type="AlphaFoldDB" id="A0A160PJG1"/>
<reference evidence="1 2" key="1">
    <citation type="journal article" date="2016" name="Genome Announc.">
        <title>Complete Genome Sequence of Methylobacterium populi P-1M, Isolated from Pink-Pigmented Household Biofilm.</title>
        <authorList>
            <person name="Morohoshi T."/>
            <person name="Ikeda T."/>
        </authorList>
    </citation>
    <scope>NUCLEOTIDE SEQUENCE [LARGE SCALE GENOMIC DNA]</scope>
    <source>
        <strain evidence="1 2">P-1M</strain>
    </source>
</reference>
<sequence length="395" mass="42006">MNVVGGTYFESCAFPAWAGLFGSGARAAMAVSALSPGTRLSTYAYAESAGDLRATMAAFEVETDIVAIGERLEFEYWHPLRKSWVPEAGRRYADLAVTGDVVLGFGMLEGTARLTAGRAVYDPRSADPASSFVRSGSRATEQLAYVVQDADLVRLGPLPDPRDAATGVMAREGATLVVSRHAFGGATVYRGDAPGIPVPAYAARRWFRIGAGDVFCAAFAHYWGERGFDAVGAADLASRCVAWFNDGARLPLPPPDELEGMEAVPGRPASGCRVYLSGPRRTMAQRWLFDEAAAYLDALGFRTETAFADDGPRSPTRAHWPPRPRVPHSALLALGDVADLGTNLHVGYAQANGMPVVLLAETASGGDLTMFSGSGCEVTHDLATALYRTCMACLR</sequence>
<evidence type="ECO:0000313" key="1">
    <source>
        <dbReference type="EMBL" id="BAU92673.1"/>
    </source>
</evidence>
<organism evidence="1 2">
    <name type="scientific">Methylorubrum populi</name>
    <dbReference type="NCBI Taxonomy" id="223967"/>
    <lineage>
        <taxon>Bacteria</taxon>
        <taxon>Pseudomonadati</taxon>
        <taxon>Pseudomonadota</taxon>
        <taxon>Alphaproteobacteria</taxon>
        <taxon>Hyphomicrobiales</taxon>
        <taxon>Methylobacteriaceae</taxon>
        <taxon>Methylorubrum</taxon>
    </lineage>
</organism>
<dbReference type="Gene3D" id="3.40.1190.20">
    <property type="match status" value="1"/>
</dbReference>
<dbReference type="GO" id="GO:0003824">
    <property type="term" value="F:catalytic activity"/>
    <property type="evidence" value="ECO:0007669"/>
    <property type="project" value="UniProtKB-ARBA"/>
</dbReference>
<dbReference type="SUPFAM" id="SSF53613">
    <property type="entry name" value="Ribokinase-like"/>
    <property type="match status" value="1"/>
</dbReference>
<dbReference type="InterPro" id="IPR029056">
    <property type="entry name" value="Ribokinase-like"/>
</dbReference>
<evidence type="ECO:0008006" key="3">
    <source>
        <dbReference type="Google" id="ProtNLM"/>
    </source>
</evidence>
<dbReference type="RefSeq" id="WP_096486559.1">
    <property type="nucleotide sequence ID" value="NZ_AP014809.1"/>
</dbReference>
<proteinExistence type="predicted"/>
<protein>
    <recommendedName>
        <fullName evidence="3">Nucleoside 2-deoxyribosyltransferase</fullName>
    </recommendedName>
</protein>
<accession>A0A160PJG1</accession>
<name>A0A160PJG1_9HYPH</name>
<gene>
    <name evidence="1" type="ORF">MPPM_4068</name>
</gene>
<dbReference type="Proteomes" id="UP000218288">
    <property type="component" value="Chromosome"/>
</dbReference>
<evidence type="ECO:0000313" key="2">
    <source>
        <dbReference type="Proteomes" id="UP000218288"/>
    </source>
</evidence>
<dbReference type="EMBL" id="AP014809">
    <property type="protein sequence ID" value="BAU92673.1"/>
    <property type="molecule type" value="Genomic_DNA"/>
</dbReference>